<dbReference type="Gene3D" id="2.60.40.1660">
    <property type="entry name" value="Na, k-atpase alpha subunit"/>
    <property type="match status" value="1"/>
</dbReference>
<gene>
    <name evidence="8" type="ORF">Zmor_016022</name>
</gene>
<dbReference type="EMBL" id="JALNTZ010000004">
    <property type="protein sequence ID" value="KAJ3656986.1"/>
    <property type="molecule type" value="Genomic_DNA"/>
</dbReference>
<evidence type="ECO:0000256" key="3">
    <source>
        <dbReference type="ARBA" id="ARBA00022692"/>
    </source>
</evidence>
<reference evidence="8" key="1">
    <citation type="journal article" date="2023" name="G3 (Bethesda)">
        <title>Whole genome assemblies of Zophobas morio and Tenebrio molitor.</title>
        <authorList>
            <person name="Kaur S."/>
            <person name="Stinson S.A."/>
            <person name="diCenzo G.C."/>
        </authorList>
    </citation>
    <scope>NUCLEOTIDE SEQUENCE</scope>
    <source>
        <strain evidence="8">QUZm001</strain>
    </source>
</reference>
<accession>A0AA38IKF3</accession>
<evidence type="ECO:0000256" key="6">
    <source>
        <dbReference type="ARBA" id="ARBA00023136"/>
    </source>
</evidence>
<keyword evidence="6" id="KW-0472">Membrane</keyword>
<dbReference type="Proteomes" id="UP001168821">
    <property type="component" value="Unassembled WGS sequence"/>
</dbReference>
<proteinExistence type="inferred from homology"/>
<evidence type="ECO:0000256" key="2">
    <source>
        <dbReference type="ARBA" id="ARBA00005876"/>
    </source>
</evidence>
<dbReference type="GO" id="GO:0006883">
    <property type="term" value="P:intracellular sodium ion homeostasis"/>
    <property type="evidence" value="ECO:0007669"/>
    <property type="project" value="TreeGrafter"/>
</dbReference>
<protein>
    <recommendedName>
        <fullName evidence="10">Sodium/potassium-transporting ATPase subunit beta-2</fullName>
    </recommendedName>
</protein>
<dbReference type="Pfam" id="PF00287">
    <property type="entry name" value="Na_K-ATPase"/>
    <property type="match status" value="1"/>
</dbReference>
<dbReference type="PANTHER" id="PTHR11523">
    <property type="entry name" value="SODIUM/POTASSIUM-DEPENDENT ATPASE BETA SUBUNIT"/>
    <property type="match status" value="1"/>
</dbReference>
<evidence type="ECO:0000256" key="4">
    <source>
        <dbReference type="ARBA" id="ARBA00022968"/>
    </source>
</evidence>
<evidence type="ECO:0000313" key="8">
    <source>
        <dbReference type="EMBL" id="KAJ3656986.1"/>
    </source>
</evidence>
<dbReference type="GO" id="GO:1990573">
    <property type="term" value="P:potassium ion import across plasma membrane"/>
    <property type="evidence" value="ECO:0007669"/>
    <property type="project" value="TreeGrafter"/>
</dbReference>
<keyword evidence="4" id="KW-0735">Signal-anchor</keyword>
<evidence type="ECO:0000256" key="7">
    <source>
        <dbReference type="SAM" id="SignalP"/>
    </source>
</evidence>
<dbReference type="GO" id="GO:0030007">
    <property type="term" value="P:intracellular potassium ion homeostasis"/>
    <property type="evidence" value="ECO:0007669"/>
    <property type="project" value="TreeGrafter"/>
</dbReference>
<evidence type="ECO:0000256" key="1">
    <source>
        <dbReference type="ARBA" id="ARBA00004606"/>
    </source>
</evidence>
<dbReference type="GO" id="GO:0001671">
    <property type="term" value="F:ATPase activator activity"/>
    <property type="evidence" value="ECO:0007669"/>
    <property type="project" value="TreeGrafter"/>
</dbReference>
<sequence length="250" mass="28544">MDLLRLAILFTLHVCLINACQTRYNRKSPVLELRPLLAESGSTLIWLKTSVQESVRYWQNELDNFLKPYINRDVSENMETCSREMPPSKDKFCEVNIGPDFGPCTPKHGYGYHKGTPCIFLRLNEIPKGWTPQFYNSSVTPKEIPEYLKTHIKHNEVLGRYQTVWVSCDGVNAADKENIGPVSFYPEMGFPANHLLNSNVRGYRPPLVAVFFEKPQRGIVINIVCSVWAANIPRDLDQKIGSVQFVLLVD</sequence>
<feature type="signal peptide" evidence="7">
    <location>
        <begin position="1"/>
        <end position="19"/>
    </location>
</feature>
<evidence type="ECO:0008006" key="10">
    <source>
        <dbReference type="Google" id="ProtNLM"/>
    </source>
</evidence>
<comment type="caution">
    <text evidence="8">The sequence shown here is derived from an EMBL/GenBank/DDBJ whole genome shotgun (WGS) entry which is preliminary data.</text>
</comment>
<dbReference type="InterPro" id="IPR000402">
    <property type="entry name" value="Na/K_ATPase_sub_beta"/>
</dbReference>
<evidence type="ECO:0000313" key="9">
    <source>
        <dbReference type="Proteomes" id="UP001168821"/>
    </source>
</evidence>
<keyword evidence="7" id="KW-0732">Signal</keyword>
<dbReference type="GO" id="GO:0005890">
    <property type="term" value="C:sodium:potassium-exchanging ATPase complex"/>
    <property type="evidence" value="ECO:0007669"/>
    <property type="project" value="InterPro"/>
</dbReference>
<evidence type="ECO:0000256" key="5">
    <source>
        <dbReference type="ARBA" id="ARBA00022989"/>
    </source>
</evidence>
<keyword evidence="9" id="KW-1185">Reference proteome</keyword>
<feature type="chain" id="PRO_5041417685" description="Sodium/potassium-transporting ATPase subunit beta-2" evidence="7">
    <location>
        <begin position="20"/>
        <end position="250"/>
    </location>
</feature>
<dbReference type="InterPro" id="IPR038702">
    <property type="entry name" value="Na/K_ATPase_sub_beta_sf"/>
</dbReference>
<dbReference type="PANTHER" id="PTHR11523:SF28">
    <property type="entry name" value="NA_K-ATPASE BETA SUBUNIT ISOFORM 4-RELATED"/>
    <property type="match status" value="1"/>
</dbReference>
<keyword evidence="3" id="KW-0812">Transmembrane</keyword>
<comment type="subcellular location">
    <subcellularLocation>
        <location evidence="1">Membrane</location>
        <topology evidence="1">Single-pass type II membrane protein</topology>
    </subcellularLocation>
</comment>
<keyword evidence="5" id="KW-1133">Transmembrane helix</keyword>
<dbReference type="AlphaFoldDB" id="A0AA38IKF3"/>
<name>A0AA38IKF3_9CUCU</name>
<organism evidence="8 9">
    <name type="scientific">Zophobas morio</name>
    <dbReference type="NCBI Taxonomy" id="2755281"/>
    <lineage>
        <taxon>Eukaryota</taxon>
        <taxon>Metazoa</taxon>
        <taxon>Ecdysozoa</taxon>
        <taxon>Arthropoda</taxon>
        <taxon>Hexapoda</taxon>
        <taxon>Insecta</taxon>
        <taxon>Pterygota</taxon>
        <taxon>Neoptera</taxon>
        <taxon>Endopterygota</taxon>
        <taxon>Coleoptera</taxon>
        <taxon>Polyphaga</taxon>
        <taxon>Cucujiformia</taxon>
        <taxon>Tenebrionidae</taxon>
        <taxon>Zophobas</taxon>
    </lineage>
</organism>
<dbReference type="GO" id="GO:0036376">
    <property type="term" value="P:sodium ion export across plasma membrane"/>
    <property type="evidence" value="ECO:0007669"/>
    <property type="project" value="TreeGrafter"/>
</dbReference>
<comment type="similarity">
    <text evidence="2">Belongs to the X(+)/potassium ATPases subunit beta family.</text>
</comment>